<dbReference type="HOGENOM" id="CLU_3175868_0_0_1"/>
<sequence>MTRSNLISAISITDCVFRKKKVLGQYTFWKPLVVSWKIDNFFTYIFS</sequence>
<evidence type="ECO:0000313" key="2">
    <source>
        <dbReference type="Proteomes" id="UP000008068"/>
    </source>
</evidence>
<proteinExistence type="predicted"/>
<organism evidence="2">
    <name type="scientific">Caenorhabditis brenneri</name>
    <name type="common">Nematode worm</name>
    <dbReference type="NCBI Taxonomy" id="135651"/>
    <lineage>
        <taxon>Eukaryota</taxon>
        <taxon>Metazoa</taxon>
        <taxon>Ecdysozoa</taxon>
        <taxon>Nematoda</taxon>
        <taxon>Chromadorea</taxon>
        <taxon>Rhabditida</taxon>
        <taxon>Rhabditina</taxon>
        <taxon>Rhabditomorpha</taxon>
        <taxon>Rhabditoidea</taxon>
        <taxon>Rhabditidae</taxon>
        <taxon>Peloderinae</taxon>
        <taxon>Caenorhabditis</taxon>
    </lineage>
</organism>
<dbReference type="InParanoid" id="G0ND44"/>
<reference evidence="2" key="1">
    <citation type="submission" date="2011-07" db="EMBL/GenBank/DDBJ databases">
        <authorList>
            <consortium name="Caenorhabditis brenneri Sequencing and Analysis Consortium"/>
            <person name="Wilson R.K."/>
        </authorList>
    </citation>
    <scope>NUCLEOTIDE SEQUENCE [LARGE SCALE GENOMIC DNA]</scope>
    <source>
        <strain evidence="2">PB2801</strain>
    </source>
</reference>
<dbReference type="Proteomes" id="UP000008068">
    <property type="component" value="Unassembled WGS sequence"/>
</dbReference>
<name>G0ND44_CAEBE</name>
<dbReference type="AlphaFoldDB" id="G0ND44"/>
<dbReference type="EMBL" id="GL379865">
    <property type="protein sequence ID" value="EGT57809.1"/>
    <property type="molecule type" value="Genomic_DNA"/>
</dbReference>
<protein>
    <submittedName>
        <fullName evidence="1">Uncharacterized protein</fullName>
    </submittedName>
</protein>
<evidence type="ECO:0000313" key="1">
    <source>
        <dbReference type="EMBL" id="EGT57809.1"/>
    </source>
</evidence>
<accession>G0ND44</accession>
<keyword evidence="2" id="KW-1185">Reference proteome</keyword>
<gene>
    <name evidence="1" type="ORF">CAEBREN_25414</name>
</gene>